<protein>
    <recommendedName>
        <fullName evidence="12">Kinesin-like protein</fullName>
    </recommendedName>
</protein>
<evidence type="ECO:0000256" key="12">
    <source>
        <dbReference type="RuleBase" id="RU000394"/>
    </source>
</evidence>
<dbReference type="FunFam" id="3.40.850.10:FF:000019">
    <property type="entry name" value="Kinesin-like protein KIN-5D"/>
    <property type="match status" value="1"/>
</dbReference>
<keyword evidence="7 11" id="KW-0505">Motor protein</keyword>
<evidence type="ECO:0000256" key="8">
    <source>
        <dbReference type="ARBA" id="ARBA00023212"/>
    </source>
</evidence>
<keyword evidence="8" id="KW-0206">Cytoskeleton</keyword>
<evidence type="ECO:0000313" key="15">
    <source>
        <dbReference type="Proteomes" id="UP000001058"/>
    </source>
</evidence>
<evidence type="ECO:0000256" key="11">
    <source>
        <dbReference type="PROSITE-ProRule" id="PRU00283"/>
    </source>
</evidence>
<dbReference type="AlphaFoldDB" id="D8UGC4"/>
<evidence type="ECO:0000256" key="1">
    <source>
        <dbReference type="ARBA" id="ARBA00004186"/>
    </source>
</evidence>
<evidence type="ECO:0000259" key="13">
    <source>
        <dbReference type="PROSITE" id="PS50067"/>
    </source>
</evidence>
<dbReference type="GO" id="GO:0003777">
    <property type="term" value="F:microtubule motor activity"/>
    <property type="evidence" value="ECO:0007669"/>
    <property type="project" value="InterPro"/>
</dbReference>
<evidence type="ECO:0000256" key="3">
    <source>
        <dbReference type="ARBA" id="ARBA00022701"/>
    </source>
</evidence>
<evidence type="ECO:0000256" key="6">
    <source>
        <dbReference type="ARBA" id="ARBA00023054"/>
    </source>
</evidence>
<evidence type="ECO:0000256" key="7">
    <source>
        <dbReference type="ARBA" id="ARBA00023175"/>
    </source>
</evidence>
<dbReference type="SUPFAM" id="SSF52540">
    <property type="entry name" value="P-loop containing nucleoside triphosphate hydrolases"/>
    <property type="match status" value="1"/>
</dbReference>
<dbReference type="GO" id="GO:0051231">
    <property type="term" value="P:spindle elongation"/>
    <property type="evidence" value="ECO:0007669"/>
    <property type="project" value="TreeGrafter"/>
</dbReference>
<dbReference type="InterPro" id="IPR027640">
    <property type="entry name" value="Kinesin-like_fam"/>
</dbReference>
<dbReference type="InterPro" id="IPR019821">
    <property type="entry name" value="Kinesin_motor_CS"/>
</dbReference>
<evidence type="ECO:0000256" key="2">
    <source>
        <dbReference type="ARBA" id="ARBA00022490"/>
    </source>
</evidence>
<dbReference type="EMBL" id="GL378398">
    <property type="protein sequence ID" value="EFJ41235.1"/>
    <property type="molecule type" value="Genomic_DNA"/>
</dbReference>
<dbReference type="RefSeq" id="XP_002957686.1">
    <property type="nucleotide sequence ID" value="XM_002957640.1"/>
</dbReference>
<dbReference type="OrthoDB" id="3176171at2759"/>
<keyword evidence="2" id="KW-0963">Cytoplasm</keyword>
<evidence type="ECO:0000313" key="14">
    <source>
        <dbReference type="EMBL" id="EFJ41235.1"/>
    </source>
</evidence>
<evidence type="ECO:0000256" key="5">
    <source>
        <dbReference type="ARBA" id="ARBA00022840"/>
    </source>
</evidence>
<dbReference type="GO" id="GO:0005875">
    <property type="term" value="C:microtubule associated complex"/>
    <property type="evidence" value="ECO:0007669"/>
    <property type="project" value="TreeGrafter"/>
</dbReference>
<dbReference type="PROSITE" id="PS50067">
    <property type="entry name" value="KINESIN_MOTOR_2"/>
    <property type="match status" value="1"/>
</dbReference>
<dbReference type="GO" id="GO:0007052">
    <property type="term" value="P:mitotic spindle organization"/>
    <property type="evidence" value="ECO:0007669"/>
    <property type="project" value="TreeGrafter"/>
</dbReference>
<dbReference type="GO" id="GO:0005524">
    <property type="term" value="F:ATP binding"/>
    <property type="evidence" value="ECO:0007669"/>
    <property type="project" value="UniProtKB-UniRule"/>
</dbReference>
<dbReference type="Proteomes" id="UP000001058">
    <property type="component" value="Unassembled WGS sequence"/>
</dbReference>
<dbReference type="InterPro" id="IPR001752">
    <property type="entry name" value="Kinesin_motor_dom"/>
</dbReference>
<keyword evidence="6" id="KW-0175">Coiled coil</keyword>
<dbReference type="eggNOG" id="KOG0244">
    <property type="taxonomic scope" value="Eukaryota"/>
</dbReference>
<keyword evidence="5 11" id="KW-0067">ATP-binding</keyword>
<comment type="function">
    <text evidence="10">Responsible for microtubule translocation. May be important for the organization of phragmoplast-specific arrays of microtubules. Plays an essential role in stabilizing the mitotic spindle. Required during mitotic cytokinesis.</text>
</comment>
<dbReference type="GeneID" id="9620758"/>
<proteinExistence type="inferred from homology"/>
<dbReference type="GO" id="GO:0005874">
    <property type="term" value="C:microtubule"/>
    <property type="evidence" value="ECO:0007669"/>
    <property type="project" value="UniProtKB-KW"/>
</dbReference>
<dbReference type="InterPro" id="IPR036961">
    <property type="entry name" value="Kinesin_motor_dom_sf"/>
</dbReference>
<keyword evidence="3 12" id="KW-0493">Microtubule</keyword>
<keyword evidence="4 11" id="KW-0547">Nucleotide-binding</keyword>
<accession>D8UGC4</accession>
<dbReference type="InParanoid" id="D8UGC4"/>
<name>D8UGC4_VOLCA</name>
<dbReference type="PROSITE" id="PS00411">
    <property type="entry name" value="KINESIN_MOTOR_1"/>
    <property type="match status" value="1"/>
</dbReference>
<dbReference type="KEGG" id="vcn:VOLCADRAFT_68464"/>
<dbReference type="STRING" id="3068.D8UGC4"/>
<keyword evidence="15" id="KW-1185">Reference proteome</keyword>
<evidence type="ECO:0000256" key="9">
    <source>
        <dbReference type="ARBA" id="ARBA00034704"/>
    </source>
</evidence>
<dbReference type="GO" id="GO:0007018">
    <property type="term" value="P:microtubule-based movement"/>
    <property type="evidence" value="ECO:0007669"/>
    <property type="project" value="InterPro"/>
</dbReference>
<feature type="domain" description="Kinesin motor" evidence="13">
    <location>
        <begin position="12"/>
        <end position="338"/>
    </location>
</feature>
<comment type="similarity">
    <text evidence="9">Belongs to the TRAFAC class myosin-kinesin ATPase superfamily. Kinesin family. KIN-5/BimC subfamily.</text>
</comment>
<sequence length="364" mass="39972">MAETAQPPEESNVCVAVKIRPLVASEIDDGCRESLFVTPGCPQVSTGQHTFTYDHVFGEGGTAPDQLYARCIAPLVDGLFKGYNATVFAYGQTGSGKTFTMGSEYRPGARCRGVIPDTINDIFNRIDAAKDRAITVRVSFVEIHKEEVKDLLLPASNGPRPAVTIRETPNGDVSLYGAVEREVRSREEMAEVLELGTLCRSTASTNMNNRSSRSHAIFTITMEQRRQEVEGVEDFLGAKMHLVDLAGSERAKRTKAEGARLREGIHINRGLLALGNVINAIVDNHKHVPYRDSKLTRLLQDSLGGNSRTVMIACVSPADSNFEESLNTLRYADRARHIRNKPVVNRDPVAAQLAVLRNTIAQLK</sequence>
<gene>
    <name evidence="14" type="ORF">VOLCADRAFT_68464</name>
</gene>
<feature type="binding site" evidence="11">
    <location>
        <begin position="91"/>
        <end position="98"/>
    </location>
    <ligand>
        <name>ATP</name>
        <dbReference type="ChEBI" id="CHEBI:30616"/>
    </ligand>
</feature>
<dbReference type="Pfam" id="PF00225">
    <property type="entry name" value="Kinesin"/>
    <property type="match status" value="1"/>
</dbReference>
<feature type="non-terminal residue" evidence="14">
    <location>
        <position position="364"/>
    </location>
</feature>
<organism evidence="15">
    <name type="scientific">Volvox carteri f. nagariensis</name>
    <dbReference type="NCBI Taxonomy" id="3068"/>
    <lineage>
        <taxon>Eukaryota</taxon>
        <taxon>Viridiplantae</taxon>
        <taxon>Chlorophyta</taxon>
        <taxon>core chlorophytes</taxon>
        <taxon>Chlorophyceae</taxon>
        <taxon>CS clade</taxon>
        <taxon>Chlamydomonadales</taxon>
        <taxon>Volvocaceae</taxon>
        <taxon>Volvox</taxon>
    </lineage>
</organism>
<dbReference type="InterPro" id="IPR027417">
    <property type="entry name" value="P-loop_NTPase"/>
</dbReference>
<dbReference type="Gene3D" id="3.40.850.10">
    <property type="entry name" value="Kinesin motor domain"/>
    <property type="match status" value="1"/>
</dbReference>
<reference evidence="14 15" key="1">
    <citation type="journal article" date="2010" name="Science">
        <title>Genomic analysis of organismal complexity in the multicellular green alga Volvox carteri.</title>
        <authorList>
            <person name="Prochnik S.E."/>
            <person name="Umen J."/>
            <person name="Nedelcu A.M."/>
            <person name="Hallmann A."/>
            <person name="Miller S.M."/>
            <person name="Nishii I."/>
            <person name="Ferris P."/>
            <person name="Kuo A."/>
            <person name="Mitros T."/>
            <person name="Fritz-Laylin L.K."/>
            <person name="Hellsten U."/>
            <person name="Chapman J."/>
            <person name="Simakov O."/>
            <person name="Rensing S.A."/>
            <person name="Terry A."/>
            <person name="Pangilinan J."/>
            <person name="Kapitonov V."/>
            <person name="Jurka J."/>
            <person name="Salamov A."/>
            <person name="Shapiro H."/>
            <person name="Schmutz J."/>
            <person name="Grimwood J."/>
            <person name="Lindquist E."/>
            <person name="Lucas S."/>
            <person name="Grigoriev I.V."/>
            <person name="Schmitt R."/>
            <person name="Kirk D."/>
            <person name="Rokhsar D.S."/>
        </authorList>
    </citation>
    <scope>NUCLEOTIDE SEQUENCE [LARGE SCALE GENOMIC DNA]</scope>
    <source>
        <strain evidence="15">f. Nagariensis / Eve</strain>
    </source>
</reference>
<dbReference type="CDD" id="cd01372">
    <property type="entry name" value="KISc_KIF4"/>
    <property type="match status" value="1"/>
</dbReference>
<evidence type="ECO:0000256" key="4">
    <source>
        <dbReference type="ARBA" id="ARBA00022741"/>
    </source>
</evidence>
<dbReference type="PRINTS" id="PR00380">
    <property type="entry name" value="KINESINHEAVY"/>
</dbReference>
<dbReference type="PANTHER" id="PTHR47969:SF15">
    <property type="entry name" value="CHROMOSOME-ASSOCIATED KINESIN KIF4A-RELATED"/>
    <property type="match status" value="1"/>
</dbReference>
<dbReference type="PANTHER" id="PTHR47969">
    <property type="entry name" value="CHROMOSOME-ASSOCIATED KINESIN KIF4A-RELATED"/>
    <property type="match status" value="1"/>
</dbReference>
<evidence type="ECO:0000256" key="10">
    <source>
        <dbReference type="ARBA" id="ARBA00046159"/>
    </source>
</evidence>
<dbReference type="GO" id="GO:0008017">
    <property type="term" value="F:microtubule binding"/>
    <property type="evidence" value="ECO:0007669"/>
    <property type="project" value="InterPro"/>
</dbReference>
<dbReference type="SMART" id="SM00129">
    <property type="entry name" value="KISc"/>
    <property type="match status" value="1"/>
</dbReference>
<dbReference type="GO" id="GO:0005819">
    <property type="term" value="C:spindle"/>
    <property type="evidence" value="ECO:0007669"/>
    <property type="project" value="UniProtKB-SubCell"/>
</dbReference>
<comment type="subcellular location">
    <subcellularLocation>
        <location evidence="1">Cytoplasm</location>
        <location evidence="1">Cytoskeleton</location>
        <location evidence="1">Spindle</location>
    </subcellularLocation>
</comment>